<dbReference type="InterPro" id="IPR032675">
    <property type="entry name" value="LRR_dom_sf"/>
</dbReference>
<dbReference type="InterPro" id="IPR003591">
    <property type="entry name" value="Leu-rich_rpt_typical-subtyp"/>
</dbReference>
<dbReference type="InterPro" id="IPR050541">
    <property type="entry name" value="LRR_TM_domain-containing"/>
</dbReference>
<dbReference type="SMART" id="SM00369">
    <property type="entry name" value="LRR_TYP"/>
    <property type="match status" value="4"/>
</dbReference>
<proteinExistence type="predicted"/>
<keyword evidence="2" id="KW-0732">Signal</keyword>
<dbReference type="PANTHER" id="PTHR24369">
    <property type="entry name" value="ANTIGEN BSP, PUTATIVE-RELATED"/>
    <property type="match status" value="1"/>
</dbReference>
<organism evidence="4">
    <name type="scientific">Diabrotica virgifera virgifera</name>
    <name type="common">western corn rootworm</name>
    <dbReference type="NCBI Taxonomy" id="50390"/>
    <lineage>
        <taxon>Eukaryota</taxon>
        <taxon>Metazoa</taxon>
        <taxon>Ecdysozoa</taxon>
        <taxon>Arthropoda</taxon>
        <taxon>Hexapoda</taxon>
        <taxon>Insecta</taxon>
        <taxon>Pterygota</taxon>
        <taxon>Neoptera</taxon>
        <taxon>Endopterygota</taxon>
        <taxon>Coleoptera</taxon>
        <taxon>Polyphaga</taxon>
        <taxon>Cucujiformia</taxon>
        <taxon>Chrysomeloidea</taxon>
        <taxon>Chrysomelidae</taxon>
        <taxon>Galerucinae</taxon>
        <taxon>Diabroticina</taxon>
        <taxon>Diabroticites</taxon>
        <taxon>Diabrotica</taxon>
    </lineage>
</organism>
<name>A0A6P7HI89_DIAVI</name>
<gene>
    <name evidence="4" type="primary">LOC114349147</name>
</gene>
<dbReference type="PROSITE" id="PS51450">
    <property type="entry name" value="LRR"/>
    <property type="match status" value="1"/>
</dbReference>
<dbReference type="PANTHER" id="PTHR24369:SF210">
    <property type="entry name" value="CHAOPTIN-RELATED"/>
    <property type="match status" value="1"/>
</dbReference>
<evidence type="ECO:0000256" key="3">
    <source>
        <dbReference type="ARBA" id="ARBA00022737"/>
    </source>
</evidence>
<evidence type="ECO:0000256" key="2">
    <source>
        <dbReference type="ARBA" id="ARBA00022729"/>
    </source>
</evidence>
<dbReference type="SUPFAM" id="SSF52058">
    <property type="entry name" value="L domain-like"/>
    <property type="match status" value="1"/>
</dbReference>
<keyword evidence="3" id="KW-0677">Repeat</keyword>
<evidence type="ECO:0000313" key="4">
    <source>
        <dbReference type="RefSeq" id="XP_028155345.1"/>
    </source>
</evidence>
<dbReference type="Gene3D" id="3.80.10.10">
    <property type="entry name" value="Ribonuclease Inhibitor"/>
    <property type="match status" value="1"/>
</dbReference>
<dbReference type="InterPro" id="IPR001611">
    <property type="entry name" value="Leu-rich_rpt"/>
</dbReference>
<dbReference type="GO" id="GO:0005886">
    <property type="term" value="C:plasma membrane"/>
    <property type="evidence" value="ECO:0007669"/>
    <property type="project" value="TreeGrafter"/>
</dbReference>
<protein>
    <submittedName>
        <fullName evidence="4">SLIT and NTRK-like protein 4</fullName>
    </submittedName>
</protein>
<evidence type="ECO:0000256" key="1">
    <source>
        <dbReference type="ARBA" id="ARBA00022614"/>
    </source>
</evidence>
<accession>A0A6P7HI89</accession>
<reference evidence="4" key="1">
    <citation type="submission" date="2025-08" db="UniProtKB">
        <authorList>
            <consortium name="RefSeq"/>
        </authorList>
    </citation>
    <scope>IDENTIFICATION</scope>
    <source>
        <tissue evidence="4">Whole insect</tissue>
    </source>
</reference>
<dbReference type="InParanoid" id="A0A6P7HI89"/>
<dbReference type="AlphaFoldDB" id="A0A6P7HI89"/>
<sequence length="254" mass="29397">MSALTHLYLNNNKLINFDCLCIIDGLSIKYLNLGNNSLYDDEYLDLKQYDFESITSLNLDGNKFKKISMRGYLTHLERVKEVSMANNLLTLIESDYFDPLTNLEVLNLAFNNISYIRKAFYNMRKLKTLILSHNSLSEFDNFDFPSPSSLQYLAIDYNQLVLMPNIMEHTGSLKKIAIDGNPWSCKCLKQYRKVFHDRNIQEVCADDVKHACMTNIHSNNNNCYIDVFSAAQIKIVNLVTPNSTYYCVLNEFDQ</sequence>
<keyword evidence="1" id="KW-0433">Leucine-rich repeat</keyword>
<dbReference type="Pfam" id="PF13855">
    <property type="entry name" value="LRR_8"/>
    <property type="match status" value="1"/>
</dbReference>
<dbReference type="RefSeq" id="XP_028155345.1">
    <property type="nucleotide sequence ID" value="XM_028299544.1"/>
</dbReference>